<organism evidence="1 2">
    <name type="scientific">Flavobacterium proteolyticum</name>
    <dbReference type="NCBI Taxonomy" id="2911683"/>
    <lineage>
        <taxon>Bacteria</taxon>
        <taxon>Pseudomonadati</taxon>
        <taxon>Bacteroidota</taxon>
        <taxon>Flavobacteriia</taxon>
        <taxon>Flavobacteriales</taxon>
        <taxon>Flavobacteriaceae</taxon>
        <taxon>Flavobacterium</taxon>
    </lineage>
</organism>
<dbReference type="Proteomes" id="UP000656274">
    <property type="component" value="Unassembled WGS sequence"/>
</dbReference>
<sequence>MNLENPSEFMEKIQWLKLNFYKEEYGCYVDKFEVRKYVANKIGEKYLNPIYGVFDSFKDIDFSILPEKFIIKGTHGSGMNILVVDKSKIDLSKIEKKIKTFLKTEYFKVNREYVYKKLKPRIVVEELIDSGNEQLKDYKFYCFSGVPKYVLVKTSINGVEKKCFYDLNWTKICQEKITKDYFEHEFEKPDNFNEMIDVATKLSEGFIFIRVDLYSHNNSVIFGELTFFPMGGMKRLKMEKLNKEMGDAIQLPFQ</sequence>
<evidence type="ECO:0000313" key="2">
    <source>
        <dbReference type="Proteomes" id="UP000656274"/>
    </source>
</evidence>
<dbReference type="Pfam" id="PF14305">
    <property type="entry name" value="ATPgrasp_TupA"/>
    <property type="match status" value="1"/>
</dbReference>
<reference evidence="1 2" key="1">
    <citation type="submission" date="2020-10" db="EMBL/GenBank/DDBJ databases">
        <title>The genome sequence of Flavobacterium aquaticum 1Y8A.</title>
        <authorList>
            <person name="Liu Y."/>
        </authorList>
    </citation>
    <scope>NUCLEOTIDE SEQUENCE [LARGE SCALE GENOMIC DNA]</scope>
    <source>
        <strain evidence="1 2">1Y8A</strain>
    </source>
</reference>
<accession>A0ABR9WRU5</accession>
<dbReference type="InterPro" id="IPR029465">
    <property type="entry name" value="ATPgrasp_TupA"/>
</dbReference>
<name>A0ABR9WRU5_9FLAO</name>
<dbReference type="EMBL" id="JADFTZ010000002">
    <property type="protein sequence ID" value="MBE9576224.1"/>
    <property type="molecule type" value="Genomic_DNA"/>
</dbReference>
<evidence type="ECO:0000313" key="1">
    <source>
        <dbReference type="EMBL" id="MBE9576224.1"/>
    </source>
</evidence>
<proteinExistence type="predicted"/>
<protein>
    <submittedName>
        <fullName evidence="1">Glycosyltransferase</fullName>
    </submittedName>
</protein>
<gene>
    <name evidence="1" type="ORF">IM755_05820</name>
</gene>
<keyword evidence="2" id="KW-1185">Reference proteome</keyword>
<comment type="caution">
    <text evidence="1">The sequence shown here is derived from an EMBL/GenBank/DDBJ whole genome shotgun (WGS) entry which is preliminary data.</text>
</comment>